<dbReference type="RefSeq" id="WP_212709639.1">
    <property type="nucleotide sequence ID" value="NZ_BAAAFW010000003.1"/>
</dbReference>
<dbReference type="Proteomes" id="UP001596215">
    <property type="component" value="Unassembled WGS sequence"/>
</dbReference>
<sequence length="197" mass="22438">MKIKLVAIAIAAVMLSGCVSIPQSIKGTNSAVKNETYSTMYGDFPFYKGREVRIGGRVTNVINNNKETLFEIVTLPLNDSARPEINRNYQGRVMVKANEFIDPISLRGHFVTVVGTVNSIVEGRVGNFDYNFIRLDLIGYQIWKVRDDIMPIGVMDYGFGPYWQNQWGAAYNTYMPGWGWGWYPDETSYQIQKQVIR</sequence>
<feature type="chain" id="PRO_5047147166" evidence="1">
    <location>
        <begin position="23"/>
        <end position="197"/>
    </location>
</feature>
<dbReference type="PROSITE" id="PS51257">
    <property type="entry name" value="PROKAR_LIPOPROTEIN"/>
    <property type="match status" value="1"/>
</dbReference>
<comment type="caution">
    <text evidence="2">The sequence shown here is derived from an EMBL/GenBank/DDBJ whole genome shotgun (WGS) entry which is preliminary data.</text>
</comment>
<keyword evidence="2" id="KW-0449">Lipoprotein</keyword>
<proteinExistence type="predicted"/>
<protein>
    <submittedName>
        <fullName evidence="2">Slp family lipoprotein</fullName>
    </submittedName>
</protein>
<organism evidence="2 3">
    <name type="scientific">Tatumella punctata</name>
    <dbReference type="NCBI Taxonomy" id="399969"/>
    <lineage>
        <taxon>Bacteria</taxon>
        <taxon>Pseudomonadati</taxon>
        <taxon>Pseudomonadota</taxon>
        <taxon>Gammaproteobacteria</taxon>
        <taxon>Enterobacterales</taxon>
        <taxon>Erwiniaceae</taxon>
        <taxon>Tatumella</taxon>
    </lineage>
</organism>
<reference evidence="3" key="1">
    <citation type="journal article" date="2019" name="Int. J. Syst. Evol. Microbiol.">
        <title>The Global Catalogue of Microorganisms (GCM) 10K type strain sequencing project: providing services to taxonomists for standard genome sequencing and annotation.</title>
        <authorList>
            <consortium name="The Broad Institute Genomics Platform"/>
            <consortium name="The Broad Institute Genome Sequencing Center for Infectious Disease"/>
            <person name="Wu L."/>
            <person name="Ma J."/>
        </authorList>
    </citation>
    <scope>NUCLEOTIDE SEQUENCE [LARGE SCALE GENOMIC DNA]</scope>
    <source>
        <strain evidence="3">CGMCC 4.1530</strain>
    </source>
</reference>
<dbReference type="PANTHER" id="PTHR37530:SF1">
    <property type="entry name" value="OUTER MEMBRANE PROTEIN SLP"/>
    <property type="match status" value="1"/>
</dbReference>
<dbReference type="Pfam" id="PF03843">
    <property type="entry name" value="Slp"/>
    <property type="match status" value="1"/>
</dbReference>
<evidence type="ECO:0000256" key="1">
    <source>
        <dbReference type="SAM" id="SignalP"/>
    </source>
</evidence>
<gene>
    <name evidence="2" type="ORF">ACFP73_16095</name>
</gene>
<keyword evidence="1" id="KW-0732">Signal</keyword>
<evidence type="ECO:0000313" key="2">
    <source>
        <dbReference type="EMBL" id="MFC6363583.1"/>
    </source>
</evidence>
<dbReference type="NCBIfam" id="TIGR00752">
    <property type="entry name" value="slp"/>
    <property type="match status" value="1"/>
</dbReference>
<accession>A0ABW1VSR7</accession>
<evidence type="ECO:0000313" key="3">
    <source>
        <dbReference type="Proteomes" id="UP001596215"/>
    </source>
</evidence>
<dbReference type="EMBL" id="JBHSUC010000036">
    <property type="protein sequence ID" value="MFC6363583.1"/>
    <property type="molecule type" value="Genomic_DNA"/>
</dbReference>
<name>A0ABW1VSR7_9GAMM</name>
<dbReference type="PIRSF" id="PIRSF004982">
    <property type="entry name" value="SlP"/>
    <property type="match status" value="1"/>
</dbReference>
<dbReference type="PANTHER" id="PTHR37530">
    <property type="entry name" value="OUTER MEMBRANE PROTEIN SLP"/>
    <property type="match status" value="1"/>
</dbReference>
<feature type="signal peptide" evidence="1">
    <location>
        <begin position="1"/>
        <end position="22"/>
    </location>
</feature>
<dbReference type="InterPro" id="IPR004658">
    <property type="entry name" value="OMP_Slp"/>
</dbReference>
<keyword evidence="3" id="KW-1185">Reference proteome</keyword>